<dbReference type="AlphaFoldDB" id="A0A9Q1BXL3"/>
<gene>
    <name evidence="2" type="ORF">HOLleu_21288</name>
</gene>
<evidence type="ECO:0000313" key="3">
    <source>
        <dbReference type="Proteomes" id="UP001152320"/>
    </source>
</evidence>
<feature type="compositionally biased region" description="Polar residues" evidence="1">
    <location>
        <begin position="138"/>
        <end position="147"/>
    </location>
</feature>
<feature type="compositionally biased region" description="Basic and acidic residues" evidence="1">
    <location>
        <begin position="91"/>
        <end position="109"/>
    </location>
</feature>
<feature type="compositionally biased region" description="Basic and acidic residues" evidence="1">
    <location>
        <begin position="118"/>
        <end position="133"/>
    </location>
</feature>
<dbReference type="EMBL" id="JAIZAY010000010">
    <property type="protein sequence ID" value="KAJ8034444.1"/>
    <property type="molecule type" value="Genomic_DNA"/>
</dbReference>
<dbReference type="OrthoDB" id="5956786at2759"/>
<name>A0A9Q1BXL3_HOLLE</name>
<reference evidence="2" key="1">
    <citation type="submission" date="2021-10" db="EMBL/GenBank/DDBJ databases">
        <title>Tropical sea cucumber genome reveals ecological adaptation and Cuvierian tubules defense mechanism.</title>
        <authorList>
            <person name="Chen T."/>
        </authorList>
    </citation>
    <scope>NUCLEOTIDE SEQUENCE</scope>
    <source>
        <strain evidence="2">Nanhai2018</strain>
        <tissue evidence="2">Muscle</tissue>
    </source>
</reference>
<keyword evidence="3" id="KW-1185">Reference proteome</keyword>
<accession>A0A9Q1BXL3</accession>
<protein>
    <submittedName>
        <fullName evidence="2">Uncharacterized protein</fullName>
    </submittedName>
</protein>
<organism evidence="2 3">
    <name type="scientific">Holothuria leucospilota</name>
    <name type="common">Black long sea cucumber</name>
    <name type="synonym">Mertensiothuria leucospilota</name>
    <dbReference type="NCBI Taxonomy" id="206669"/>
    <lineage>
        <taxon>Eukaryota</taxon>
        <taxon>Metazoa</taxon>
        <taxon>Echinodermata</taxon>
        <taxon>Eleutherozoa</taxon>
        <taxon>Echinozoa</taxon>
        <taxon>Holothuroidea</taxon>
        <taxon>Aspidochirotacea</taxon>
        <taxon>Aspidochirotida</taxon>
        <taxon>Holothuriidae</taxon>
        <taxon>Holothuria</taxon>
    </lineage>
</organism>
<evidence type="ECO:0000256" key="1">
    <source>
        <dbReference type="SAM" id="MobiDB-lite"/>
    </source>
</evidence>
<comment type="caution">
    <text evidence="2">The sequence shown here is derived from an EMBL/GenBank/DDBJ whole genome shotgun (WGS) entry which is preliminary data.</text>
</comment>
<sequence>MQLSTSLFAGKHVLRPANKPALADAIWSLMQDDMTEPVGQSQYVLDGRSLLHRIPWKHGSTCGGICERYTNYVTWKYGEALIMTDGYENDMSTKDGAHQRRTGRREGPKVDFSGEMPMKSKKEEFLSNKDNKQFHPATESTSRADGM</sequence>
<proteinExistence type="predicted"/>
<feature type="region of interest" description="Disordered" evidence="1">
    <location>
        <begin position="88"/>
        <end position="147"/>
    </location>
</feature>
<dbReference type="Proteomes" id="UP001152320">
    <property type="component" value="Chromosome 10"/>
</dbReference>
<evidence type="ECO:0000313" key="2">
    <source>
        <dbReference type="EMBL" id="KAJ8034444.1"/>
    </source>
</evidence>